<evidence type="ECO:0000313" key="1">
    <source>
        <dbReference type="EMBL" id="SMX49852.1"/>
    </source>
</evidence>
<dbReference type="AlphaFoldDB" id="A0A238L640"/>
<dbReference type="EMBL" id="FXYH01000024">
    <property type="protein sequence ID" value="SMX49852.1"/>
    <property type="molecule type" value="Genomic_DNA"/>
</dbReference>
<gene>
    <name evidence="1" type="ORF">PEV8663_04364</name>
</gene>
<protein>
    <submittedName>
        <fullName evidence="1">Uncharacterized protein</fullName>
    </submittedName>
</protein>
<dbReference type="Proteomes" id="UP000220836">
    <property type="component" value="Unassembled WGS sequence"/>
</dbReference>
<accession>A0A238L640</accession>
<evidence type="ECO:0000313" key="2">
    <source>
        <dbReference type="Proteomes" id="UP000220836"/>
    </source>
</evidence>
<proteinExistence type="predicted"/>
<sequence>MPNFAWPLSPTIPSVTSSRSQIRFGMLAQFCTFPIELGDTSPNVHAWVFSGQFEGSKAQLEPLNFAVAKQASGSPFYILFVSTLISADRFAV</sequence>
<organism evidence="1 2">
    <name type="scientific">Pelagimonas varians</name>
    <dbReference type="NCBI Taxonomy" id="696760"/>
    <lineage>
        <taxon>Bacteria</taxon>
        <taxon>Pseudomonadati</taxon>
        <taxon>Pseudomonadota</taxon>
        <taxon>Alphaproteobacteria</taxon>
        <taxon>Rhodobacterales</taxon>
        <taxon>Roseobacteraceae</taxon>
        <taxon>Pelagimonas</taxon>
    </lineage>
</organism>
<keyword evidence="2" id="KW-1185">Reference proteome</keyword>
<reference evidence="1 2" key="1">
    <citation type="submission" date="2017-05" db="EMBL/GenBank/DDBJ databases">
        <authorList>
            <person name="Song R."/>
            <person name="Chenine A.L."/>
            <person name="Ruprecht R.M."/>
        </authorList>
    </citation>
    <scope>NUCLEOTIDE SEQUENCE [LARGE SCALE GENOMIC DNA]</scope>
    <source>
        <strain evidence="1 2">CECT 8663</strain>
    </source>
</reference>
<name>A0A238L640_9RHOB</name>